<evidence type="ECO:0000313" key="1">
    <source>
        <dbReference type="EMBL" id="AUH00999.1"/>
    </source>
</evidence>
<dbReference type="STRING" id="104623.Ser39006_02486"/>
<evidence type="ECO:0000313" key="4">
    <source>
        <dbReference type="Proteomes" id="UP000233778"/>
    </source>
</evidence>
<reference evidence="1 4" key="3">
    <citation type="submission" date="2017-11" db="EMBL/GenBank/DDBJ databases">
        <title>Complete genome sequence of Serratia sp. ATCC 39006 LacA.</title>
        <authorList>
            <person name="Hampton H.G."/>
            <person name="Jackson S.A."/>
            <person name="Jauregui R."/>
            <person name="Poulter G.T.M."/>
            <person name="Salmond G.P.C."/>
            <person name="Fineran P.C."/>
        </authorList>
    </citation>
    <scope>NUCLEOTIDE SEQUENCE [LARGE SCALE GENOMIC DNA]</scope>
    <source>
        <strain evidence="1 4">ATCC 39006</strain>
    </source>
</reference>
<evidence type="ECO:0000313" key="3">
    <source>
        <dbReference type="Proteomes" id="UP000017700"/>
    </source>
</evidence>
<reference evidence="2" key="4">
    <citation type="submission" date="2017-11" db="EMBL/GenBank/DDBJ databases">
        <title>Complete genome sequence of Serratia sp. ATCC 39006.</title>
        <authorList>
            <person name="Hampton H.G."/>
            <person name="Jackson S.A."/>
            <person name="Jauregui R."/>
            <person name="Poulter G.T.M."/>
            <person name="Salmond G.P.C."/>
            <person name="Fineran P.C."/>
        </authorList>
    </citation>
    <scope>NUCLEOTIDE SEQUENCE</scope>
    <source>
        <strain evidence="2">ATCC 39006</strain>
    </source>
</reference>
<dbReference type="InterPro" id="IPR009734">
    <property type="entry name" value="Myoviridae_GpU"/>
</dbReference>
<evidence type="ECO:0000313" key="2">
    <source>
        <dbReference type="EMBL" id="AUH05320.1"/>
    </source>
</evidence>
<dbReference type="Proteomes" id="UP000017700">
    <property type="component" value="Chromosome"/>
</dbReference>
<reference evidence="2 3" key="1">
    <citation type="journal article" date="2013" name="Genome Announc.">
        <title>Draft genome sequence of Serratia sp. strain ATCC 39006, a model bacterium for analysis of the biosynthesis and regulation of prodigiosin, a carbapenem, and gas vesicles.</title>
        <authorList>
            <person name="Fineran P.C."/>
            <person name="Iglesias Cans M.C."/>
            <person name="Ramsay J.P."/>
            <person name="Wilf N.M."/>
            <person name="Cossyleon D."/>
            <person name="McNeil M.B."/>
            <person name="Williamson N.R."/>
            <person name="Monson R.E."/>
            <person name="Becher S.A."/>
            <person name="Stanton J.A."/>
            <person name="Brugger K."/>
            <person name="Brown S.D."/>
            <person name="Salmond G.P."/>
        </authorList>
    </citation>
    <scope>NUCLEOTIDE SEQUENCE [LARGE SCALE GENOMIC DNA]</scope>
    <source>
        <strain evidence="2">ATCC 39006</strain>
        <strain evidence="3">ATCC 39006 / SC 11482</strain>
    </source>
</reference>
<dbReference type="Proteomes" id="UP000233778">
    <property type="component" value="Chromosome"/>
</dbReference>
<dbReference type="InterPro" id="IPR016912">
    <property type="entry name" value="Phage_P2_GpU"/>
</dbReference>
<dbReference type="RefSeq" id="WP_021015750.1">
    <property type="nucleotide sequence ID" value="NZ_CP025084.1"/>
</dbReference>
<sequence>MMLTLGLFVFHLRTLPYSTLKRDVSYRWKGNERIGLRNAYQYLGKGDESITLAGTLMPEVSGITSRLSMAALEYMAASGRSWPLIEGSGTIYGMFVVESFNYTGSQLFSDGSARSIAFTLTLKRIDESLISTFGDLYDQATQLYNDKVAPALSEATSAIGGLLS</sequence>
<dbReference type="AlphaFoldDB" id="A0A2I5TL79"/>
<protein>
    <submittedName>
        <fullName evidence="2">Phage tail protein</fullName>
    </submittedName>
</protein>
<dbReference type="EMBL" id="CP025085">
    <property type="protein sequence ID" value="AUH00999.1"/>
    <property type="molecule type" value="Genomic_DNA"/>
</dbReference>
<dbReference type="EMBL" id="CP025084">
    <property type="protein sequence ID" value="AUH05320.1"/>
    <property type="molecule type" value="Genomic_DNA"/>
</dbReference>
<dbReference type="OrthoDB" id="1550902at2"/>
<reference evidence="2" key="2">
    <citation type="submission" date="2013-09" db="EMBL/GenBank/DDBJ databases">
        <authorList>
            <person name="Wang G."/>
            <person name="Yang Y."/>
            <person name="Su Y."/>
        </authorList>
    </citation>
    <scope>NUCLEOTIDE SEQUENCE</scope>
    <source>
        <strain evidence="2">ATCC 39006</strain>
    </source>
</reference>
<organism evidence="2 3">
    <name type="scientific">Serratia sp. (strain ATCC 39006)</name>
    <name type="common">Prodigiosinella confusarubida</name>
    <dbReference type="NCBI Taxonomy" id="104623"/>
    <lineage>
        <taxon>Bacteria</taxon>
        <taxon>Pseudomonadati</taxon>
        <taxon>Pseudomonadota</taxon>
        <taxon>Gammaproteobacteria</taxon>
        <taxon>Enterobacterales</taxon>
        <taxon>Pectobacteriaceae</taxon>
        <taxon>Prodigiosinella</taxon>
    </lineage>
</organism>
<dbReference type="Pfam" id="PF06995">
    <property type="entry name" value="Phage_P2_GpU"/>
    <property type="match status" value="1"/>
</dbReference>
<dbReference type="PIRSF" id="PIRSF029208">
    <property type="entry name" value="Phage_tail_GPU"/>
    <property type="match status" value="1"/>
</dbReference>
<proteinExistence type="predicted"/>
<name>A0A2I5TL79_SERS3</name>
<accession>A0A2I5TL79</accession>
<keyword evidence="3" id="KW-1185">Reference proteome</keyword>
<dbReference type="KEGG" id="sera:Ser39006_014970"/>
<dbReference type="KEGG" id="serq:CWC46_14965"/>
<gene>
    <name evidence="1" type="ORF">CWC46_14965</name>
    <name evidence="2" type="ORF">Ser39006_014970</name>
</gene>